<evidence type="ECO:0000256" key="7">
    <source>
        <dbReference type="ARBA" id="ARBA00022723"/>
    </source>
</evidence>
<reference evidence="13" key="1">
    <citation type="submission" date="2022-11" db="UniProtKB">
        <authorList>
            <consortium name="WormBaseParasite"/>
        </authorList>
    </citation>
    <scope>IDENTIFICATION</scope>
</reference>
<comment type="similarity">
    <text evidence="3">Belongs to the RNase Z family.</text>
</comment>
<evidence type="ECO:0000256" key="10">
    <source>
        <dbReference type="ARBA" id="ARBA00022833"/>
    </source>
</evidence>
<evidence type="ECO:0000313" key="13">
    <source>
        <dbReference type="WBParaSite" id="jg24183"/>
    </source>
</evidence>
<dbReference type="Gene3D" id="3.60.15.10">
    <property type="entry name" value="Ribonuclease Z/Hydroxyacylglutathione hydrolase-like"/>
    <property type="match status" value="1"/>
</dbReference>
<evidence type="ECO:0000256" key="5">
    <source>
        <dbReference type="ARBA" id="ARBA00022694"/>
    </source>
</evidence>
<keyword evidence="9" id="KW-0378">Hydrolase</keyword>
<dbReference type="GO" id="GO:0042781">
    <property type="term" value="F:3'-tRNA processing endoribonuclease activity"/>
    <property type="evidence" value="ECO:0007669"/>
    <property type="project" value="UniProtKB-EC"/>
</dbReference>
<evidence type="ECO:0000256" key="2">
    <source>
        <dbReference type="ARBA" id="ARBA00001947"/>
    </source>
</evidence>
<organism evidence="12 13">
    <name type="scientific">Ditylenchus dipsaci</name>
    <dbReference type="NCBI Taxonomy" id="166011"/>
    <lineage>
        <taxon>Eukaryota</taxon>
        <taxon>Metazoa</taxon>
        <taxon>Ecdysozoa</taxon>
        <taxon>Nematoda</taxon>
        <taxon>Chromadorea</taxon>
        <taxon>Rhabditida</taxon>
        <taxon>Tylenchina</taxon>
        <taxon>Tylenchomorpha</taxon>
        <taxon>Sphaerularioidea</taxon>
        <taxon>Anguinidae</taxon>
        <taxon>Anguininae</taxon>
        <taxon>Ditylenchus</taxon>
    </lineage>
</organism>
<comment type="cofactor">
    <cofactor evidence="2">
        <name>Zn(2+)</name>
        <dbReference type="ChEBI" id="CHEBI:29105"/>
    </cofactor>
</comment>
<dbReference type="GO" id="GO:0046872">
    <property type="term" value="F:metal ion binding"/>
    <property type="evidence" value="ECO:0007669"/>
    <property type="project" value="UniProtKB-KW"/>
</dbReference>
<keyword evidence="5" id="KW-0819">tRNA processing</keyword>
<dbReference type="Proteomes" id="UP000887574">
    <property type="component" value="Unplaced"/>
</dbReference>
<evidence type="ECO:0000313" key="12">
    <source>
        <dbReference type="Proteomes" id="UP000887574"/>
    </source>
</evidence>
<dbReference type="InterPro" id="IPR027794">
    <property type="entry name" value="tRNase_Z_dom"/>
</dbReference>
<dbReference type="InterPro" id="IPR047151">
    <property type="entry name" value="RNZ2-like"/>
</dbReference>
<keyword evidence="10" id="KW-0862">Zinc</keyword>
<dbReference type="InterPro" id="IPR036866">
    <property type="entry name" value="RibonucZ/Hydroxyglut_hydro"/>
</dbReference>
<proteinExistence type="inferred from homology"/>
<dbReference type="PANTHER" id="PTHR12553">
    <property type="entry name" value="ZINC PHOSPHODIESTERASE ELAC PROTEIN 2"/>
    <property type="match status" value="1"/>
</dbReference>
<dbReference type="Pfam" id="PF13691">
    <property type="entry name" value="Lactamase_B_4"/>
    <property type="match status" value="1"/>
</dbReference>
<dbReference type="PANTHER" id="PTHR12553:SF49">
    <property type="entry name" value="ZINC PHOSPHODIESTERASE ELAC PROTEIN 2"/>
    <property type="match status" value="1"/>
</dbReference>
<keyword evidence="8" id="KW-0255">Endonuclease</keyword>
<keyword evidence="6" id="KW-0540">Nuclease</keyword>
<evidence type="ECO:0000259" key="11">
    <source>
        <dbReference type="Pfam" id="PF13691"/>
    </source>
</evidence>
<evidence type="ECO:0000256" key="4">
    <source>
        <dbReference type="ARBA" id="ARBA00012477"/>
    </source>
</evidence>
<dbReference type="EC" id="3.1.26.11" evidence="4"/>
<evidence type="ECO:0000256" key="6">
    <source>
        <dbReference type="ARBA" id="ARBA00022722"/>
    </source>
</evidence>
<evidence type="ECO:0000256" key="8">
    <source>
        <dbReference type="ARBA" id="ARBA00022759"/>
    </source>
</evidence>
<dbReference type="GO" id="GO:0005739">
    <property type="term" value="C:mitochondrion"/>
    <property type="evidence" value="ECO:0007669"/>
    <property type="project" value="TreeGrafter"/>
</dbReference>
<keyword evidence="12" id="KW-1185">Reference proteome</keyword>
<sequence>MSSKKMKLDSENGKSSSAKAASFASLEQWYNSYRASVVLKTDKNTYIFNCPEGTCRFQSAMRLRPNTTYDFFITRGSWDCFGGVSASLLSKADLGLSLPQECRLHGPKNIRQYLDDLRPFLDSDKSFDKYSMLMEERNYERGSYQDEILSVQYIPLMIELAKPPMKVDFFKVIELKIPPAHLLGSLKTEMLLLCLMEGILSQNKSMLKLRLRKDRRNA</sequence>
<accession>A0A915DVR3</accession>
<dbReference type="AlphaFoldDB" id="A0A915DVR3"/>
<keyword evidence="7" id="KW-0479">Metal-binding</keyword>
<evidence type="ECO:0000256" key="3">
    <source>
        <dbReference type="ARBA" id="ARBA00007823"/>
    </source>
</evidence>
<dbReference type="SUPFAM" id="SSF56281">
    <property type="entry name" value="Metallo-hydrolase/oxidoreductase"/>
    <property type="match status" value="1"/>
</dbReference>
<evidence type="ECO:0000256" key="9">
    <source>
        <dbReference type="ARBA" id="ARBA00022801"/>
    </source>
</evidence>
<name>A0A915DVR3_9BILA</name>
<dbReference type="WBParaSite" id="jg24183">
    <property type="protein sequence ID" value="jg24183"/>
    <property type="gene ID" value="jg24183"/>
</dbReference>
<dbReference type="GO" id="GO:1990180">
    <property type="term" value="P:mitochondrial tRNA 3'-end processing"/>
    <property type="evidence" value="ECO:0007669"/>
    <property type="project" value="TreeGrafter"/>
</dbReference>
<evidence type="ECO:0000256" key="1">
    <source>
        <dbReference type="ARBA" id="ARBA00000402"/>
    </source>
</evidence>
<protein>
    <recommendedName>
        <fullName evidence="4">ribonuclease Z</fullName>
        <ecNumber evidence="4">3.1.26.11</ecNumber>
    </recommendedName>
</protein>
<feature type="domain" description="tRNase Z endonuclease" evidence="11">
    <location>
        <begin position="35"/>
        <end position="83"/>
    </location>
</feature>
<comment type="catalytic activity">
    <reaction evidence="1">
        <text>Endonucleolytic cleavage of RNA, removing extra 3' nucleotides from tRNA precursor, generating 3' termini of tRNAs. A 3'-hydroxy group is left at the tRNA terminus and a 5'-phosphoryl group is left at the trailer molecule.</text>
        <dbReference type="EC" id="3.1.26.11"/>
    </reaction>
</comment>